<accession>G2QU23</accession>
<dbReference type="OrthoDB" id="413885at2759"/>
<keyword evidence="3" id="KW-1185">Reference proteome</keyword>
<dbReference type="PANTHER" id="PTHR47797:SF5">
    <property type="entry name" value="CELLOBIOSE DEHYDROGENASE CYTOCHROME DOMAIN-CONTAINING PROTEIN"/>
    <property type="match status" value="1"/>
</dbReference>
<dbReference type="SUPFAM" id="SSF49344">
    <property type="entry name" value="CBD9-like"/>
    <property type="match status" value="1"/>
</dbReference>
<organism evidence="2 3">
    <name type="scientific">Thermothielavioides terrestris (strain ATCC 38088 / NRRL 8126)</name>
    <name type="common">Thielavia terrestris</name>
    <dbReference type="NCBI Taxonomy" id="578455"/>
    <lineage>
        <taxon>Eukaryota</taxon>
        <taxon>Fungi</taxon>
        <taxon>Dikarya</taxon>
        <taxon>Ascomycota</taxon>
        <taxon>Pezizomycotina</taxon>
        <taxon>Sordariomycetes</taxon>
        <taxon>Sordariomycetidae</taxon>
        <taxon>Sordariales</taxon>
        <taxon>Chaetomiaceae</taxon>
        <taxon>Thermothielavioides</taxon>
        <taxon>Thermothielavioides terrestris</taxon>
    </lineage>
</organism>
<dbReference type="AlphaFoldDB" id="G2QU23"/>
<evidence type="ECO:0000259" key="1">
    <source>
        <dbReference type="Pfam" id="PF16010"/>
    </source>
</evidence>
<dbReference type="eggNOG" id="ENOG502QPZ1">
    <property type="taxonomic scope" value="Eukaryota"/>
</dbReference>
<protein>
    <recommendedName>
        <fullName evidence="1">Cellobiose dehydrogenase-like cytochrome domain-containing protein</fullName>
    </recommendedName>
</protein>
<dbReference type="CDD" id="cd09630">
    <property type="entry name" value="CDH_like_cytochrome"/>
    <property type="match status" value="1"/>
</dbReference>
<dbReference type="Proteomes" id="UP000008181">
    <property type="component" value="Chromosome 1"/>
</dbReference>
<sequence>MHLSQTVGRAAALLGLARRQFLVDSSAFQDPETGLSFASYTSDRNITYRVAIPDPIPTNTTFDMVLQIVSPNDVGWAGWAWGGHMTYNPLAVAWANGTNNVVVSSRIASGYFSPPADPDAKYTIFKTGTHLNATHWQVTAKCTGCSRWGDEDTGYTDFDPTNQPTLAYAYSNTPVDHPEDEASTFSIHDSLGHPVYDLSVAKNADFAAKLERL</sequence>
<dbReference type="RefSeq" id="XP_003650820.1">
    <property type="nucleotide sequence ID" value="XM_003650772.1"/>
</dbReference>
<proteinExistence type="predicted"/>
<reference evidence="2 3" key="1">
    <citation type="journal article" date="2011" name="Nat. Biotechnol.">
        <title>Comparative genomic analysis of the thermophilic biomass-degrading fungi Myceliophthora thermophila and Thielavia terrestris.</title>
        <authorList>
            <person name="Berka R.M."/>
            <person name="Grigoriev I.V."/>
            <person name="Otillar R."/>
            <person name="Salamov A."/>
            <person name="Grimwood J."/>
            <person name="Reid I."/>
            <person name="Ishmael N."/>
            <person name="John T."/>
            <person name="Darmond C."/>
            <person name="Moisan M.-C."/>
            <person name="Henrissat B."/>
            <person name="Coutinho P.M."/>
            <person name="Lombard V."/>
            <person name="Natvig D.O."/>
            <person name="Lindquist E."/>
            <person name="Schmutz J."/>
            <person name="Lucas S."/>
            <person name="Harris P."/>
            <person name="Powlowski J."/>
            <person name="Bellemare A."/>
            <person name="Taylor D."/>
            <person name="Butler G."/>
            <person name="de Vries R.P."/>
            <person name="Allijn I.E."/>
            <person name="van den Brink J."/>
            <person name="Ushinsky S."/>
            <person name="Storms R."/>
            <person name="Powell A.J."/>
            <person name="Paulsen I.T."/>
            <person name="Elbourne L.D.H."/>
            <person name="Baker S.E."/>
            <person name="Magnuson J."/>
            <person name="LaBoissiere S."/>
            <person name="Clutterbuck A.J."/>
            <person name="Martinez D."/>
            <person name="Wogulis M."/>
            <person name="de Leon A.L."/>
            <person name="Rey M.W."/>
            <person name="Tsang A."/>
        </authorList>
    </citation>
    <scope>NUCLEOTIDE SEQUENCE [LARGE SCALE GENOMIC DNA]</scope>
    <source>
        <strain evidence="3">ATCC 38088 / NRRL 8126</strain>
    </source>
</reference>
<dbReference type="Gene3D" id="2.60.40.1210">
    <property type="entry name" value="Cellobiose dehydrogenase, cytochrome domain"/>
    <property type="match status" value="1"/>
</dbReference>
<evidence type="ECO:0000313" key="3">
    <source>
        <dbReference type="Proteomes" id="UP000008181"/>
    </source>
</evidence>
<feature type="domain" description="Cellobiose dehydrogenase-like cytochrome" evidence="1">
    <location>
        <begin position="28"/>
        <end position="207"/>
    </location>
</feature>
<gene>
    <name evidence="2" type="ORF">THITE_2142386</name>
</gene>
<dbReference type="Pfam" id="PF16010">
    <property type="entry name" value="CDH-cyt"/>
    <property type="match status" value="1"/>
</dbReference>
<dbReference type="InterPro" id="IPR015920">
    <property type="entry name" value="Cellobiose_DH-like_cyt"/>
</dbReference>
<dbReference type="HOGENOM" id="CLU_081649_1_0_1"/>
<dbReference type="KEGG" id="ttt:THITE_2142386"/>
<dbReference type="EMBL" id="CP003009">
    <property type="protein sequence ID" value="AEO64484.1"/>
    <property type="molecule type" value="Genomic_DNA"/>
</dbReference>
<dbReference type="PANTHER" id="PTHR47797">
    <property type="entry name" value="DEHYDROGENASE, PUTATIVE (AFU_ORTHOLOGUE AFUA_8G05805)-RELATED"/>
    <property type="match status" value="1"/>
</dbReference>
<dbReference type="GeneID" id="11519059"/>
<evidence type="ECO:0000313" key="2">
    <source>
        <dbReference type="EMBL" id="AEO64484.1"/>
    </source>
</evidence>
<name>G2QU23_THETT</name>